<proteinExistence type="predicted"/>
<dbReference type="PANTHER" id="PTHR45980">
    <property type="match status" value="1"/>
</dbReference>
<dbReference type="SUPFAM" id="SSF50494">
    <property type="entry name" value="Trypsin-like serine proteases"/>
    <property type="match status" value="1"/>
</dbReference>
<reference evidence="6" key="2">
    <citation type="journal article" date="2016" name="Genome Announc.">
        <title>Draft Genome Sequences of Two Novel Amoeba-Resistant Intranuclear Bacteria, 'Candidatus Berkiella cookevillensis' and 'Candidatus Berkiella aquae'.</title>
        <authorList>
            <person name="Mehari Y.T."/>
            <person name="Arivett B.A."/>
            <person name="Farone A.L."/>
            <person name="Gunderson J.H."/>
            <person name="Farone M.B."/>
        </authorList>
    </citation>
    <scope>NUCLEOTIDE SEQUENCE</scope>
    <source>
        <strain evidence="6">HT99</strain>
    </source>
</reference>
<keyword evidence="1 5" id="KW-0645">Protease</keyword>
<dbReference type="Pfam" id="PF13365">
    <property type="entry name" value="Trypsin_2"/>
    <property type="match status" value="1"/>
</dbReference>
<dbReference type="EMBL" id="LKAJ02000001">
    <property type="protein sequence ID" value="MCS5712647.1"/>
    <property type="molecule type" value="Genomic_DNA"/>
</dbReference>
<keyword evidence="2" id="KW-0378">Hydrolase</keyword>
<evidence type="ECO:0000256" key="3">
    <source>
        <dbReference type="ARBA" id="ARBA00022825"/>
    </source>
</evidence>
<keyword evidence="7" id="KW-1185">Reference proteome</keyword>
<dbReference type="Proteomes" id="UP000051497">
    <property type="component" value="Unassembled WGS sequence"/>
</dbReference>
<reference evidence="6" key="3">
    <citation type="submission" date="2021-06" db="EMBL/GenBank/DDBJ databases">
        <title>Genomic Description and Analysis of Intracellular Bacteria, Candidatus Berkiella cookevillensis and Candidatus Berkiella aquae.</title>
        <authorList>
            <person name="Kidane D.T."/>
            <person name="Mehari Y.T."/>
            <person name="Rice F.C."/>
            <person name="Arivett B.A."/>
            <person name="Farone A.L."/>
            <person name="Berk S.G."/>
            <person name="Farone M.B."/>
        </authorList>
    </citation>
    <scope>NUCLEOTIDE SEQUENCE</scope>
    <source>
        <strain evidence="6">HT99</strain>
    </source>
</reference>
<keyword evidence="3" id="KW-0720">Serine protease</keyword>
<name>A0A0Q9YMZ5_9GAMM</name>
<dbReference type="SUPFAM" id="SSF50156">
    <property type="entry name" value="PDZ domain-like"/>
    <property type="match status" value="1"/>
</dbReference>
<dbReference type="OrthoDB" id="9758917at2"/>
<organism evidence="5">
    <name type="scientific">Candidatus Berkiella aquae</name>
    <dbReference type="NCBI Taxonomy" id="295108"/>
    <lineage>
        <taxon>Bacteria</taxon>
        <taxon>Pseudomonadati</taxon>
        <taxon>Pseudomonadota</taxon>
        <taxon>Gammaproteobacteria</taxon>
        <taxon>Candidatus Berkiellales</taxon>
        <taxon>Candidatus Berkiellaceae</taxon>
        <taxon>Candidatus Berkiella</taxon>
    </lineage>
</organism>
<sequence>MGRNKASSSSDKQFAVKIYTTALDYDYQFPWKSPTISRWTGSGFVIEGNKIITNAHVAGGSTFVEVELANDSIKYAAKLMAVNHECDLAMLEVEDESFWQKAKSLEIGETPTQLQKIAVHGFPIGGEGYCITTGKVSRIENDWYAHGEQMLLSTQVSAPINPGNSGGAAVDKENKVVGVVHQSLTRGQNIGYMIPANILKHFIEQVRTNNMGFPSLNLDIQKMENRFLREKYGMKEHQTGIVIRSIPPMSCVKDKLQEDDVILKLNDHYVNNDGTVNLESITRVDYRYLINSSKLGDEMVFTVLREGKKCCVKVDLTDTFDSTHTMISRTHGQPPSYCIIAGSVVVQPVSKNLQTDWGRSYTNQVKKHKNEQILVINTLLKNRYSQGYEGLAGEIIDSVNGVEVHTMQELVKAVTENTQKNHLIETRSGKQLVIPKLSIVEANELLRAYDIEHDCSADLKTTSEADTLLAELTHHYIRPLQFSESGDSQLPIAASSTVSMRENSGYRCL</sequence>
<comment type="caution">
    <text evidence="5">The sequence shown here is derived from an EMBL/GenBank/DDBJ whole genome shotgun (WGS) entry which is preliminary data.</text>
</comment>
<evidence type="ECO:0000256" key="2">
    <source>
        <dbReference type="ARBA" id="ARBA00022801"/>
    </source>
</evidence>
<dbReference type="AlphaFoldDB" id="A0A0Q9YMZ5"/>
<reference evidence="5" key="1">
    <citation type="submission" date="2015-09" db="EMBL/GenBank/DDBJ databases">
        <title>Draft Genome Sequences of Two Novel Amoeba-resistant Intranuclear Bacteria, Candidatus Berkiella cookevillensis and Candidatus Berkiella aquae.</title>
        <authorList>
            <person name="Mehari Y.T."/>
            <person name="Arivett B.A."/>
            <person name="Farone A.L."/>
            <person name="Gunderson J.H."/>
            <person name="Farone M.B."/>
        </authorList>
    </citation>
    <scope>NUCLEOTIDE SEQUENCE [LARGE SCALE GENOMIC DNA]</scope>
    <source>
        <strain evidence="5">HT99</strain>
    </source>
</reference>
<dbReference type="Gene3D" id="3.20.190.20">
    <property type="match status" value="1"/>
</dbReference>
<dbReference type="Gene3D" id="2.40.10.10">
    <property type="entry name" value="Trypsin-like serine proteases"/>
    <property type="match status" value="2"/>
</dbReference>
<dbReference type="STRING" id="295108.HT99x_00567"/>
<feature type="domain" description="Protease Do-like PDZ" evidence="4">
    <location>
        <begin position="331"/>
        <end position="458"/>
    </location>
</feature>
<evidence type="ECO:0000313" key="7">
    <source>
        <dbReference type="Proteomes" id="UP000051497"/>
    </source>
</evidence>
<evidence type="ECO:0000256" key="1">
    <source>
        <dbReference type="ARBA" id="ARBA00022670"/>
    </source>
</evidence>
<dbReference type="Gene3D" id="2.30.42.10">
    <property type="match status" value="1"/>
</dbReference>
<dbReference type="GO" id="GO:0004252">
    <property type="term" value="F:serine-type endopeptidase activity"/>
    <property type="evidence" value="ECO:0007669"/>
    <property type="project" value="InterPro"/>
</dbReference>
<dbReference type="InterPro" id="IPR001940">
    <property type="entry name" value="Peptidase_S1C"/>
</dbReference>
<dbReference type="PRINTS" id="PR00834">
    <property type="entry name" value="PROTEASES2C"/>
</dbReference>
<dbReference type="PANTHER" id="PTHR45980:SF9">
    <property type="entry name" value="PROTEASE DO-LIKE 10, MITOCHONDRIAL-RELATED"/>
    <property type="match status" value="1"/>
</dbReference>
<dbReference type="InterPro" id="IPR043504">
    <property type="entry name" value="Peptidase_S1_PA_chymotrypsin"/>
</dbReference>
<dbReference type="GO" id="GO:0006508">
    <property type="term" value="P:proteolysis"/>
    <property type="evidence" value="ECO:0007669"/>
    <property type="project" value="UniProtKB-KW"/>
</dbReference>
<dbReference type="RefSeq" id="WP_075065211.1">
    <property type="nucleotide sequence ID" value="NZ_LKAJ02000001.1"/>
</dbReference>
<evidence type="ECO:0000313" key="5">
    <source>
        <dbReference type="EMBL" id="KRG22150.1"/>
    </source>
</evidence>
<evidence type="ECO:0000259" key="4">
    <source>
        <dbReference type="Pfam" id="PF17815"/>
    </source>
</evidence>
<dbReference type="EMBL" id="LKAJ01000002">
    <property type="protein sequence ID" value="KRG22150.1"/>
    <property type="molecule type" value="Genomic_DNA"/>
</dbReference>
<dbReference type="Pfam" id="PF17815">
    <property type="entry name" value="PDZ_3"/>
    <property type="match status" value="1"/>
</dbReference>
<evidence type="ECO:0000313" key="6">
    <source>
        <dbReference type="EMBL" id="MCS5712647.1"/>
    </source>
</evidence>
<dbReference type="InterPro" id="IPR046449">
    <property type="entry name" value="DEGP_PDZ_sf"/>
</dbReference>
<dbReference type="InterPro" id="IPR041517">
    <property type="entry name" value="DEGP_PDZ"/>
</dbReference>
<protein>
    <submittedName>
        <fullName evidence="5">Putative serine protease HtrA</fullName>
    </submittedName>
    <submittedName>
        <fullName evidence="6">Trypsin-like peptidase domain-containing protein</fullName>
    </submittedName>
</protein>
<gene>
    <name evidence="5" type="primary">htrA</name>
    <name evidence="5" type="ORF">HT99x_00567</name>
    <name evidence="6" type="ORF">HT99x_014505</name>
</gene>
<dbReference type="InterPro" id="IPR009003">
    <property type="entry name" value="Peptidase_S1_PA"/>
</dbReference>
<dbReference type="InterPro" id="IPR036034">
    <property type="entry name" value="PDZ_sf"/>
</dbReference>
<accession>A0A0Q9YMZ5</accession>